<dbReference type="AlphaFoldDB" id="A0AAW0S1E8"/>
<evidence type="ECO:0000259" key="1">
    <source>
        <dbReference type="Pfam" id="PF25484"/>
    </source>
</evidence>
<proteinExistence type="predicted"/>
<protein>
    <recommendedName>
        <fullName evidence="1">DUF7907 domain-containing protein</fullName>
    </recommendedName>
</protein>
<comment type="caution">
    <text evidence="2">The sequence shown here is derived from an EMBL/GenBank/DDBJ whole genome shotgun (WGS) entry which is preliminary data.</text>
</comment>
<keyword evidence="3" id="KW-1185">Reference proteome</keyword>
<reference evidence="2 3" key="1">
    <citation type="submission" date="2020-02" db="EMBL/GenBank/DDBJ databases">
        <title>Comparative genomics of the hypocrealean fungal genus Beauvera.</title>
        <authorList>
            <person name="Showalter D.N."/>
            <person name="Bushley K.E."/>
            <person name="Rehner S.A."/>
        </authorList>
    </citation>
    <scope>NUCLEOTIDE SEQUENCE [LARGE SCALE GENOMIC DNA]</scope>
    <source>
        <strain evidence="2 3">ARSEF4384</strain>
    </source>
</reference>
<evidence type="ECO:0000313" key="3">
    <source>
        <dbReference type="Proteomes" id="UP001397290"/>
    </source>
</evidence>
<dbReference type="InterPro" id="IPR057229">
    <property type="entry name" value="DUF7907"/>
</dbReference>
<evidence type="ECO:0000313" key="2">
    <source>
        <dbReference type="EMBL" id="KAK8148329.1"/>
    </source>
</evidence>
<dbReference type="Pfam" id="PF25484">
    <property type="entry name" value="DUF7907"/>
    <property type="match status" value="1"/>
</dbReference>
<sequence length="293" mass="31690">MSTTEGLARGLRVILDLVNLYTKIQDPRFKIQDPDIDSENVYSPQNRPPQERYQLLFITQIPKYTHLDKAMRFLLAALGLFGLTTAALAVCPGSNNNNTNHNLRTARGMKLRVRLRDPRSDLASPVQHQYVGSIHDGAGTNRVGFHADTGRIFYVNGTDSDDGTSWSTVSDGGTPPVPYGLSLQTLDDGDVQVARLDVGPGDGGVYVPAAGAGGRPQLRPTGWLACDEPLAYYGGKRFNVLRRGVATGGSLSEECVAVALLPECAELGELPEGALASHEFVREVSCYRDASEM</sequence>
<accession>A0AAW0S1E8</accession>
<name>A0AAW0S1E8_9HYPO</name>
<dbReference type="EMBL" id="JAAHCF010000096">
    <property type="protein sequence ID" value="KAK8148329.1"/>
    <property type="molecule type" value="Genomic_DNA"/>
</dbReference>
<feature type="domain" description="DUF7907" evidence="1">
    <location>
        <begin position="108"/>
        <end position="264"/>
    </location>
</feature>
<dbReference type="Proteomes" id="UP001397290">
    <property type="component" value="Unassembled WGS sequence"/>
</dbReference>
<organism evidence="2 3">
    <name type="scientific">Beauveria asiatica</name>
    <dbReference type="NCBI Taxonomy" id="1069075"/>
    <lineage>
        <taxon>Eukaryota</taxon>
        <taxon>Fungi</taxon>
        <taxon>Dikarya</taxon>
        <taxon>Ascomycota</taxon>
        <taxon>Pezizomycotina</taxon>
        <taxon>Sordariomycetes</taxon>
        <taxon>Hypocreomycetidae</taxon>
        <taxon>Hypocreales</taxon>
        <taxon>Cordycipitaceae</taxon>
        <taxon>Beauveria</taxon>
    </lineage>
</organism>
<gene>
    <name evidence="2" type="ORF">G3M48_010431</name>
</gene>